<dbReference type="GO" id="GO:0046872">
    <property type="term" value="F:metal ion binding"/>
    <property type="evidence" value="ECO:0007669"/>
    <property type="project" value="UniProtKB-KW"/>
</dbReference>
<dbReference type="PANTHER" id="PTHR35848:SF6">
    <property type="entry name" value="CUPIN TYPE-2 DOMAIN-CONTAINING PROTEIN"/>
    <property type="match status" value="1"/>
</dbReference>
<dbReference type="RefSeq" id="WP_158346946.1">
    <property type="nucleotide sequence ID" value="NZ_JAHQCW010000032.1"/>
</dbReference>
<accession>A0A949K6C2</accession>
<gene>
    <name evidence="3" type="ORF">KTH89_17315</name>
</gene>
<comment type="caution">
    <text evidence="3">The sequence shown here is derived from an EMBL/GenBank/DDBJ whole genome shotgun (WGS) entry which is preliminary data.</text>
</comment>
<keyword evidence="4" id="KW-1185">Reference proteome</keyword>
<evidence type="ECO:0000259" key="2">
    <source>
        <dbReference type="Pfam" id="PF07883"/>
    </source>
</evidence>
<proteinExistence type="predicted"/>
<dbReference type="InterPro" id="IPR013096">
    <property type="entry name" value="Cupin_2"/>
</dbReference>
<evidence type="ECO:0000313" key="3">
    <source>
        <dbReference type="EMBL" id="MBU9738306.1"/>
    </source>
</evidence>
<dbReference type="SUPFAM" id="SSF51182">
    <property type="entry name" value="RmlC-like cupins"/>
    <property type="match status" value="1"/>
</dbReference>
<dbReference type="Gene3D" id="2.60.120.10">
    <property type="entry name" value="Jelly Rolls"/>
    <property type="match status" value="1"/>
</dbReference>
<evidence type="ECO:0000313" key="4">
    <source>
        <dbReference type="Proteomes" id="UP000712157"/>
    </source>
</evidence>
<organism evidence="3 4">
    <name type="scientific">Diplocloster agilis</name>
    <dbReference type="NCBI Taxonomy" id="2850323"/>
    <lineage>
        <taxon>Bacteria</taxon>
        <taxon>Bacillati</taxon>
        <taxon>Bacillota</taxon>
        <taxon>Clostridia</taxon>
        <taxon>Lachnospirales</taxon>
        <taxon>Lachnospiraceae</taxon>
        <taxon>Diplocloster</taxon>
    </lineage>
</organism>
<keyword evidence="1" id="KW-0479">Metal-binding</keyword>
<dbReference type="InterPro" id="IPR051610">
    <property type="entry name" value="GPI/OXD"/>
</dbReference>
<dbReference type="AlphaFoldDB" id="A0A949K6C2"/>
<evidence type="ECO:0000256" key="1">
    <source>
        <dbReference type="ARBA" id="ARBA00022723"/>
    </source>
</evidence>
<dbReference type="InterPro" id="IPR014710">
    <property type="entry name" value="RmlC-like_jellyroll"/>
</dbReference>
<dbReference type="InterPro" id="IPR011051">
    <property type="entry name" value="RmlC_Cupin_sf"/>
</dbReference>
<protein>
    <submittedName>
        <fullName evidence="3">Cupin domain-containing protein</fullName>
    </submittedName>
</protein>
<dbReference type="PANTHER" id="PTHR35848">
    <property type="entry name" value="OXALATE-BINDING PROTEIN"/>
    <property type="match status" value="1"/>
</dbReference>
<sequence length="135" mass="15400">MEKGKVIHSDKVKAFVCDETYSSKYLTGKDVAGFDLINVNEGTLKAGEKTGGGVHEKPEIYYILRGRGDVWLDDVRIPVKAGDCIIIPPGVFHYIDNTGSSEEFVLLTFWEKQEYNELYFIRKKAWGKVYRTIDE</sequence>
<reference evidence="3" key="1">
    <citation type="submission" date="2021-06" db="EMBL/GenBank/DDBJ databases">
        <title>Description of novel taxa of the family Lachnospiraceae.</title>
        <authorList>
            <person name="Chaplin A.V."/>
            <person name="Sokolova S.R."/>
            <person name="Pikina A.P."/>
            <person name="Korzhanova M."/>
            <person name="Belova V."/>
            <person name="Korostin D."/>
            <person name="Efimov B.A."/>
        </authorList>
    </citation>
    <scope>NUCLEOTIDE SEQUENCE</scope>
    <source>
        <strain evidence="3">ASD5720</strain>
    </source>
</reference>
<feature type="domain" description="Cupin type-2" evidence="2">
    <location>
        <begin position="43"/>
        <end position="108"/>
    </location>
</feature>
<dbReference type="Pfam" id="PF07883">
    <property type="entry name" value="Cupin_2"/>
    <property type="match status" value="1"/>
</dbReference>
<name>A0A949K6C2_9FIRM</name>
<dbReference type="Proteomes" id="UP000712157">
    <property type="component" value="Unassembled WGS sequence"/>
</dbReference>
<dbReference type="EMBL" id="JAHQCW010000032">
    <property type="protein sequence ID" value="MBU9738306.1"/>
    <property type="molecule type" value="Genomic_DNA"/>
</dbReference>